<sequence>MATYEHVKDWYLARPDDSVFGANASGMSNLLSEWLRRGVARSSRRQSNHPWGHTQSNRINACRWLFQDALRKPVLLPIGSEQRGCGAESGQN</sequence>
<evidence type="ECO:0000313" key="1">
    <source>
        <dbReference type="EMBL" id="BCL27536.1"/>
    </source>
</evidence>
<dbReference type="Proteomes" id="UP000516444">
    <property type="component" value="Chromosome"/>
</dbReference>
<accession>A0A7G1P182</accession>
<protein>
    <submittedName>
        <fullName evidence="1">Uncharacterized protein</fullName>
    </submittedName>
</protein>
<keyword evidence="2" id="KW-1185">Reference proteome</keyword>
<proteinExistence type="predicted"/>
<dbReference type="KEGG" id="sgm:GCM10017557_23950"/>
<dbReference type="AlphaFoldDB" id="A0A7G1P182"/>
<organism evidence="1 2">
    <name type="scientific">Streptomyces aurantiacus</name>
    <dbReference type="NCBI Taxonomy" id="47760"/>
    <lineage>
        <taxon>Bacteria</taxon>
        <taxon>Bacillati</taxon>
        <taxon>Actinomycetota</taxon>
        <taxon>Actinomycetes</taxon>
        <taxon>Kitasatosporales</taxon>
        <taxon>Streptomycetaceae</taxon>
        <taxon>Streptomyces</taxon>
        <taxon>Streptomyces aurantiacus group</taxon>
    </lineage>
</organism>
<gene>
    <name evidence="1" type="ORF">GCM10017557_23950</name>
</gene>
<dbReference type="EMBL" id="AP023440">
    <property type="protein sequence ID" value="BCL27536.1"/>
    <property type="molecule type" value="Genomic_DNA"/>
</dbReference>
<name>A0A7G1P182_9ACTN</name>
<reference evidence="1 2" key="1">
    <citation type="journal article" date="2014" name="Int. J. Syst. Evol. Microbiol.">
        <title>Complete genome sequence of Corynebacterium casei LMG S-19264T (=DSM 44701T), isolated from a smear-ripened cheese.</title>
        <authorList>
            <consortium name="US DOE Joint Genome Institute (JGI-PGF)"/>
            <person name="Walter F."/>
            <person name="Albersmeier A."/>
            <person name="Kalinowski J."/>
            <person name="Ruckert C."/>
        </authorList>
    </citation>
    <scope>NUCLEOTIDE SEQUENCE [LARGE SCALE GENOMIC DNA]</scope>
    <source>
        <strain evidence="1 2">JCM 4677</strain>
    </source>
</reference>
<evidence type="ECO:0000313" key="2">
    <source>
        <dbReference type="Proteomes" id="UP000516444"/>
    </source>
</evidence>